<dbReference type="Proteomes" id="UP000076408">
    <property type="component" value="Unassembled WGS sequence"/>
</dbReference>
<organism evidence="1 2">
    <name type="scientific">Anopheles stephensi</name>
    <name type="common">Indo-Pakistan malaria mosquito</name>
    <dbReference type="NCBI Taxonomy" id="30069"/>
    <lineage>
        <taxon>Eukaryota</taxon>
        <taxon>Metazoa</taxon>
        <taxon>Ecdysozoa</taxon>
        <taxon>Arthropoda</taxon>
        <taxon>Hexapoda</taxon>
        <taxon>Insecta</taxon>
        <taxon>Pterygota</taxon>
        <taxon>Neoptera</taxon>
        <taxon>Endopterygota</taxon>
        <taxon>Diptera</taxon>
        <taxon>Nematocera</taxon>
        <taxon>Culicoidea</taxon>
        <taxon>Culicidae</taxon>
        <taxon>Anophelinae</taxon>
        <taxon>Anopheles</taxon>
    </lineage>
</organism>
<dbReference type="VEuPathDB" id="VectorBase:ASTEI09491"/>
<dbReference type="AlphaFoldDB" id="A0A182YM05"/>
<sequence length="156" mass="17302">MELLVSLDVPDIVCQEYAVPHMQDLIPKIPGGYVSVRLTPPTLNNIFPKPPPVPPPPEKYYAATAICKSSTTPTTPSNQQQQQLNAYSDLDLGVSDDDLQLSEYPRDKLVIVEKLGCGAFGELHLCETKGYSALPNFRRFRSKFERAAVAVVKRND</sequence>
<dbReference type="STRING" id="30069.A0A182YM05"/>
<accession>A0A182YM05</accession>
<dbReference type="Gene3D" id="3.30.200.20">
    <property type="entry name" value="Phosphorylase Kinase, domain 1"/>
    <property type="match status" value="1"/>
</dbReference>
<evidence type="ECO:0000313" key="2">
    <source>
        <dbReference type="Proteomes" id="UP000076408"/>
    </source>
</evidence>
<proteinExistence type="predicted"/>
<protein>
    <submittedName>
        <fullName evidence="1">Uncharacterized protein</fullName>
    </submittedName>
</protein>
<name>A0A182YM05_ANOST</name>
<reference evidence="2" key="1">
    <citation type="journal article" date="2014" name="Genome Biol.">
        <title>Genome analysis of a major urban malaria vector mosquito, Anopheles stephensi.</title>
        <authorList>
            <person name="Jiang X."/>
            <person name="Peery A."/>
            <person name="Hall A.B."/>
            <person name="Sharma A."/>
            <person name="Chen X.G."/>
            <person name="Waterhouse R.M."/>
            <person name="Komissarov A."/>
            <person name="Riehle M.M."/>
            <person name="Shouche Y."/>
            <person name="Sharakhova M.V."/>
            <person name="Lawson D."/>
            <person name="Pakpour N."/>
            <person name="Arensburger P."/>
            <person name="Davidson V.L."/>
            <person name="Eiglmeier K."/>
            <person name="Emrich S."/>
            <person name="George P."/>
            <person name="Kennedy R.C."/>
            <person name="Mane S.P."/>
            <person name="Maslen G."/>
            <person name="Oringanje C."/>
            <person name="Qi Y."/>
            <person name="Settlage R."/>
            <person name="Tojo M."/>
            <person name="Tubio J.M."/>
            <person name="Unger M.F."/>
            <person name="Wang B."/>
            <person name="Vernick K.D."/>
            <person name="Ribeiro J.M."/>
            <person name="James A.A."/>
            <person name="Michel K."/>
            <person name="Riehle M.A."/>
            <person name="Luckhart S."/>
            <person name="Sharakhov I.V."/>
            <person name="Tu Z."/>
        </authorList>
    </citation>
    <scope>NUCLEOTIDE SEQUENCE [LARGE SCALE GENOMIC DNA]</scope>
    <source>
        <strain evidence="2">Indian</strain>
    </source>
</reference>
<reference evidence="1" key="2">
    <citation type="submission" date="2020-05" db="UniProtKB">
        <authorList>
            <consortium name="EnsemblMetazoa"/>
        </authorList>
    </citation>
    <scope>IDENTIFICATION</scope>
    <source>
        <strain evidence="1">Indian</strain>
    </source>
</reference>
<dbReference type="EnsemblMetazoa" id="ASTEI09491-RA">
    <property type="protein sequence ID" value="ASTEI09491-PA"/>
    <property type="gene ID" value="ASTEI09491"/>
</dbReference>
<keyword evidence="2" id="KW-1185">Reference proteome</keyword>
<dbReference type="VEuPathDB" id="VectorBase:ASTE009052"/>
<dbReference type="VEuPathDB" id="VectorBase:ASTEI20_034066"/>
<evidence type="ECO:0000313" key="1">
    <source>
        <dbReference type="EnsemblMetazoa" id="ASTEI09491-PA"/>
    </source>
</evidence>